<keyword evidence="1" id="KW-0472">Membrane</keyword>
<accession>A0A917JTH7</accession>
<dbReference type="AlphaFoldDB" id="A0A917JTH7"/>
<protein>
    <submittedName>
        <fullName evidence="2">Uncharacterized protein</fullName>
    </submittedName>
</protein>
<reference evidence="2" key="1">
    <citation type="journal article" date="2014" name="Int. J. Syst. Evol. Microbiol.">
        <title>Complete genome sequence of Corynebacterium casei LMG S-19264T (=DSM 44701T), isolated from a smear-ripened cheese.</title>
        <authorList>
            <consortium name="US DOE Joint Genome Institute (JGI-PGF)"/>
            <person name="Walter F."/>
            <person name="Albersmeier A."/>
            <person name="Kalinowski J."/>
            <person name="Ruckert C."/>
        </authorList>
    </citation>
    <scope>NUCLEOTIDE SEQUENCE</scope>
    <source>
        <strain evidence="2">JCM 13919</strain>
    </source>
</reference>
<evidence type="ECO:0000313" key="2">
    <source>
        <dbReference type="EMBL" id="GGI83965.1"/>
    </source>
</evidence>
<reference evidence="2" key="2">
    <citation type="submission" date="2020-09" db="EMBL/GenBank/DDBJ databases">
        <authorList>
            <person name="Sun Q."/>
            <person name="Ohkuma M."/>
        </authorList>
    </citation>
    <scope>NUCLEOTIDE SEQUENCE</scope>
    <source>
        <strain evidence="2">JCM 13919</strain>
    </source>
</reference>
<gene>
    <name evidence="2" type="ORF">GCM10007966_10740</name>
</gene>
<name>A0A917JTH7_9GAMM</name>
<dbReference type="EMBL" id="BMOB01000004">
    <property type="protein sequence ID" value="GGI83965.1"/>
    <property type="molecule type" value="Genomic_DNA"/>
</dbReference>
<proteinExistence type="predicted"/>
<feature type="transmembrane region" description="Helical" evidence="1">
    <location>
        <begin position="7"/>
        <end position="27"/>
    </location>
</feature>
<keyword evidence="1" id="KW-0812">Transmembrane</keyword>
<evidence type="ECO:0000313" key="3">
    <source>
        <dbReference type="Proteomes" id="UP000630149"/>
    </source>
</evidence>
<evidence type="ECO:0000256" key="1">
    <source>
        <dbReference type="SAM" id="Phobius"/>
    </source>
</evidence>
<comment type="caution">
    <text evidence="2">The sequence shown here is derived from an EMBL/GenBank/DDBJ whole genome shotgun (WGS) entry which is preliminary data.</text>
</comment>
<organism evidence="2 3">
    <name type="scientific">Legionella impletisoli</name>
    <dbReference type="NCBI Taxonomy" id="343510"/>
    <lineage>
        <taxon>Bacteria</taxon>
        <taxon>Pseudomonadati</taxon>
        <taxon>Pseudomonadota</taxon>
        <taxon>Gammaproteobacteria</taxon>
        <taxon>Legionellales</taxon>
        <taxon>Legionellaceae</taxon>
        <taxon>Legionella</taxon>
    </lineage>
</organism>
<sequence>MKKNTRKWFYLGAIAGFSTAFISFIMLMTHHHQTNEGINYHGLPVNIQSQ</sequence>
<keyword evidence="1" id="KW-1133">Transmembrane helix</keyword>
<keyword evidence="3" id="KW-1185">Reference proteome</keyword>
<dbReference type="Proteomes" id="UP000630149">
    <property type="component" value="Unassembled WGS sequence"/>
</dbReference>